<dbReference type="GO" id="GO:0034247">
    <property type="term" value="P:snoRNA splicing"/>
    <property type="evidence" value="ECO:0007669"/>
    <property type="project" value="TreeGrafter"/>
</dbReference>
<keyword evidence="9" id="KW-1185">Reference proteome</keyword>
<gene>
    <name evidence="8" type="ORF">BVC80_9079g85</name>
</gene>
<evidence type="ECO:0000256" key="5">
    <source>
        <dbReference type="SAM" id="MobiDB-lite"/>
    </source>
</evidence>
<dbReference type="FunCoup" id="A0A200PUR3">
    <property type="interactions" value="2921"/>
</dbReference>
<dbReference type="Gene3D" id="3.30.40.10">
    <property type="entry name" value="Zinc/RING finger domain, C3HC4 (zinc finger)"/>
    <property type="match status" value="1"/>
</dbReference>
<dbReference type="GO" id="GO:0008270">
    <property type="term" value="F:zinc ion binding"/>
    <property type="evidence" value="ECO:0007669"/>
    <property type="project" value="UniProtKB-KW"/>
</dbReference>
<dbReference type="SMART" id="SM00184">
    <property type="entry name" value="RING"/>
    <property type="match status" value="1"/>
</dbReference>
<dbReference type="SUPFAM" id="SSF90229">
    <property type="entry name" value="CCCH zinc finger"/>
    <property type="match status" value="1"/>
</dbReference>
<dbReference type="Gene3D" id="4.10.1000.10">
    <property type="entry name" value="Zinc finger, CCCH-type"/>
    <property type="match status" value="1"/>
</dbReference>
<dbReference type="SUPFAM" id="SSF57850">
    <property type="entry name" value="RING/U-box"/>
    <property type="match status" value="1"/>
</dbReference>
<dbReference type="InterPro" id="IPR039971">
    <property type="entry name" value="CWC24-like"/>
</dbReference>
<dbReference type="SMART" id="SM00356">
    <property type="entry name" value="ZnF_C3H1"/>
    <property type="match status" value="1"/>
</dbReference>
<evidence type="ECO:0000256" key="1">
    <source>
        <dbReference type="ARBA" id="ARBA00022723"/>
    </source>
</evidence>
<evidence type="ECO:0000256" key="3">
    <source>
        <dbReference type="ARBA" id="ARBA00022833"/>
    </source>
</evidence>
<proteinExistence type="predicted"/>
<dbReference type="InterPro" id="IPR017907">
    <property type="entry name" value="Znf_RING_CS"/>
</dbReference>
<feature type="zinc finger region" description="C3H1-type" evidence="4">
    <location>
        <begin position="189"/>
        <end position="217"/>
    </location>
</feature>
<dbReference type="OrthoDB" id="25761at2759"/>
<dbReference type="PROSITE" id="PS50103">
    <property type="entry name" value="ZF_C3H1"/>
    <property type="match status" value="1"/>
</dbReference>
<dbReference type="InterPro" id="IPR000571">
    <property type="entry name" value="Znf_CCCH"/>
</dbReference>
<evidence type="ECO:0000259" key="6">
    <source>
        <dbReference type="PROSITE" id="PS50089"/>
    </source>
</evidence>
<dbReference type="PROSITE" id="PS00518">
    <property type="entry name" value="ZF_RING_1"/>
    <property type="match status" value="1"/>
</dbReference>
<dbReference type="FunFam" id="3.30.40.10:FF:000045">
    <property type="entry name" value="RING finger protein 113A"/>
    <property type="match status" value="1"/>
</dbReference>
<dbReference type="STRING" id="56857.A0A200PUR3"/>
<feature type="domain" description="RING-type" evidence="6">
    <location>
        <begin position="269"/>
        <end position="307"/>
    </location>
</feature>
<feature type="compositionally biased region" description="Polar residues" evidence="5">
    <location>
        <begin position="63"/>
        <end position="72"/>
    </location>
</feature>
<keyword evidence="2 4" id="KW-0863">Zinc-finger</keyword>
<name>A0A200PUR3_MACCD</name>
<accession>A0A200PUR3</accession>
<protein>
    <submittedName>
        <fullName evidence="8">Zinc finger protein</fullName>
    </submittedName>
</protein>
<dbReference type="InterPro" id="IPR001841">
    <property type="entry name" value="Znf_RING"/>
</dbReference>
<dbReference type="Proteomes" id="UP000195402">
    <property type="component" value="Unassembled WGS sequence"/>
</dbReference>
<dbReference type="OMA" id="WQLEADH"/>
<dbReference type="CDD" id="cd16539">
    <property type="entry name" value="RING-HC_RNF113A_B"/>
    <property type="match status" value="1"/>
</dbReference>
<sequence length="329" mass="37426">MADSSEPQPSAEPVCNFFRKPSKNKNIRKRAIDEEEEDEDSRTEGSSLFQKQKKPPKPDNKLHFSTGTSSKRSVPGESNPEPDSRIFHFESSKEIQVQHDSRATATLETETDFSRDARAIRERVLKQAEAALKKKDKNPSDEKLYKGIHGYTDYKAGFRREQTVAGEKAGGAHGPLRASAHIRTSARWDYQPDICKDYKETGYCGFGDSCKFMHDRGDYKSGWQMEREWEEAEKIRKRNLALGGDDDEDEKGRANVSDDDDDDSLPFACFICRQSFVDPVVTKCKHYFCEHCALKHHSKNKKCFVCNTPTLGIFNTAHEIKKKIASEGK</sequence>
<evidence type="ECO:0000256" key="4">
    <source>
        <dbReference type="PROSITE-ProRule" id="PRU00723"/>
    </source>
</evidence>
<feature type="region of interest" description="Disordered" evidence="5">
    <location>
        <begin position="1"/>
        <end position="105"/>
    </location>
</feature>
<dbReference type="PANTHER" id="PTHR12930:SF0">
    <property type="entry name" value="RING FINGER PROTEIN 113B"/>
    <property type="match status" value="1"/>
</dbReference>
<dbReference type="InterPro" id="IPR036855">
    <property type="entry name" value="Znf_CCCH_sf"/>
</dbReference>
<keyword evidence="1 4" id="KW-0479">Metal-binding</keyword>
<feature type="compositionally biased region" description="Basic and acidic residues" evidence="5">
    <location>
        <begin position="82"/>
        <end position="102"/>
    </location>
</feature>
<feature type="region of interest" description="Disordered" evidence="5">
    <location>
        <begin position="240"/>
        <end position="260"/>
    </location>
</feature>
<dbReference type="EMBL" id="MVGT01004035">
    <property type="protein sequence ID" value="OVA01944.1"/>
    <property type="molecule type" value="Genomic_DNA"/>
</dbReference>
<feature type="domain" description="C3H1-type" evidence="7">
    <location>
        <begin position="189"/>
        <end position="217"/>
    </location>
</feature>
<dbReference type="PROSITE" id="PS50089">
    <property type="entry name" value="ZF_RING_2"/>
    <property type="match status" value="1"/>
</dbReference>
<evidence type="ECO:0000313" key="9">
    <source>
        <dbReference type="Proteomes" id="UP000195402"/>
    </source>
</evidence>
<comment type="caution">
    <text evidence="8">The sequence shown here is derived from an EMBL/GenBank/DDBJ whole genome shotgun (WGS) entry which is preliminary data.</text>
</comment>
<dbReference type="AlphaFoldDB" id="A0A200PUR3"/>
<dbReference type="PANTHER" id="PTHR12930">
    <property type="entry name" value="ZINC FINGER PROTEIN 183"/>
    <property type="match status" value="1"/>
</dbReference>
<dbReference type="GO" id="GO:0005684">
    <property type="term" value="C:U2-type spliceosomal complex"/>
    <property type="evidence" value="ECO:0007669"/>
    <property type="project" value="TreeGrafter"/>
</dbReference>
<dbReference type="Pfam" id="PF13920">
    <property type="entry name" value="zf-C3HC4_3"/>
    <property type="match status" value="1"/>
</dbReference>
<reference evidence="8 9" key="1">
    <citation type="journal article" date="2017" name="Mol. Plant">
        <title>The Genome of Medicinal Plant Macleaya cordata Provides New Insights into Benzylisoquinoline Alkaloids Metabolism.</title>
        <authorList>
            <person name="Liu X."/>
            <person name="Liu Y."/>
            <person name="Huang P."/>
            <person name="Ma Y."/>
            <person name="Qing Z."/>
            <person name="Tang Q."/>
            <person name="Cao H."/>
            <person name="Cheng P."/>
            <person name="Zheng Y."/>
            <person name="Yuan Z."/>
            <person name="Zhou Y."/>
            <person name="Liu J."/>
            <person name="Tang Z."/>
            <person name="Zhuo Y."/>
            <person name="Zhang Y."/>
            <person name="Yu L."/>
            <person name="Huang J."/>
            <person name="Yang P."/>
            <person name="Peng Q."/>
            <person name="Zhang J."/>
            <person name="Jiang W."/>
            <person name="Zhang Z."/>
            <person name="Lin K."/>
            <person name="Ro D.K."/>
            <person name="Chen X."/>
            <person name="Xiong X."/>
            <person name="Shang Y."/>
            <person name="Huang S."/>
            <person name="Zeng J."/>
        </authorList>
    </citation>
    <scope>NUCLEOTIDE SEQUENCE [LARGE SCALE GENOMIC DNA]</scope>
    <source>
        <strain evidence="9">cv. BLH2017</strain>
        <tissue evidence="8">Root</tissue>
    </source>
</reference>
<dbReference type="InterPro" id="IPR013083">
    <property type="entry name" value="Znf_RING/FYVE/PHD"/>
</dbReference>
<keyword evidence="3 4" id="KW-0862">Zinc</keyword>
<evidence type="ECO:0000259" key="7">
    <source>
        <dbReference type="PROSITE" id="PS50103"/>
    </source>
</evidence>
<dbReference type="InParanoid" id="A0A200PUR3"/>
<evidence type="ECO:0000256" key="2">
    <source>
        <dbReference type="ARBA" id="ARBA00022771"/>
    </source>
</evidence>
<organism evidence="8 9">
    <name type="scientific">Macleaya cordata</name>
    <name type="common">Five-seeded plume-poppy</name>
    <name type="synonym">Bocconia cordata</name>
    <dbReference type="NCBI Taxonomy" id="56857"/>
    <lineage>
        <taxon>Eukaryota</taxon>
        <taxon>Viridiplantae</taxon>
        <taxon>Streptophyta</taxon>
        <taxon>Embryophyta</taxon>
        <taxon>Tracheophyta</taxon>
        <taxon>Spermatophyta</taxon>
        <taxon>Magnoliopsida</taxon>
        <taxon>Ranunculales</taxon>
        <taxon>Papaveraceae</taxon>
        <taxon>Papaveroideae</taxon>
        <taxon>Macleaya</taxon>
    </lineage>
</organism>
<evidence type="ECO:0000313" key="8">
    <source>
        <dbReference type="EMBL" id="OVA01944.1"/>
    </source>
</evidence>
<feature type="compositionally biased region" description="Basic residues" evidence="5">
    <location>
        <begin position="20"/>
        <end position="29"/>
    </location>
</feature>
<dbReference type="Pfam" id="PF00642">
    <property type="entry name" value="zf-CCCH"/>
    <property type="match status" value="1"/>
</dbReference>